<organism evidence="2 3">
    <name type="scientific">Gibbsiella quercinecans</name>
    <dbReference type="NCBI Taxonomy" id="929813"/>
    <lineage>
        <taxon>Bacteria</taxon>
        <taxon>Pseudomonadati</taxon>
        <taxon>Pseudomonadota</taxon>
        <taxon>Gammaproteobacteria</taxon>
        <taxon>Enterobacterales</taxon>
        <taxon>Yersiniaceae</taxon>
        <taxon>Gibbsiella</taxon>
    </lineage>
</organism>
<protein>
    <submittedName>
        <fullName evidence="2">Uncharacterized protein</fullName>
    </submittedName>
</protein>
<dbReference type="AlphaFoldDB" id="A0A250AVG8"/>
<proteinExistence type="predicted"/>
<dbReference type="EMBL" id="CP014136">
    <property type="protein sequence ID" value="ATA17958.1"/>
    <property type="molecule type" value="Genomic_DNA"/>
</dbReference>
<evidence type="ECO:0000313" key="3">
    <source>
        <dbReference type="Proteomes" id="UP000217182"/>
    </source>
</evidence>
<keyword evidence="1" id="KW-0472">Membrane</keyword>
<sequence length="60" mass="6325">MALGGALGYAGGGWMYDTGRALAMPEMPWLMLGIVGFATLATLYRQFTVHSAAPAVLRGH</sequence>
<dbReference type="KEGG" id="gqu:AWC35_00545"/>
<accession>A0A250AVG8</accession>
<evidence type="ECO:0000256" key="1">
    <source>
        <dbReference type="SAM" id="Phobius"/>
    </source>
</evidence>
<name>A0A250AVG8_9GAMM</name>
<keyword evidence="1" id="KW-1133">Transmembrane helix</keyword>
<reference evidence="2 3" key="1">
    <citation type="submission" date="2016-01" db="EMBL/GenBank/DDBJ databases">
        <authorList>
            <person name="Oliw E.H."/>
        </authorList>
    </citation>
    <scope>NUCLEOTIDE SEQUENCE [LARGE SCALE GENOMIC DNA]</scope>
    <source>
        <strain evidence="2 3">FRB97</strain>
    </source>
</reference>
<gene>
    <name evidence="2" type="ORF">AWC35_00545</name>
</gene>
<evidence type="ECO:0000313" key="2">
    <source>
        <dbReference type="EMBL" id="ATA17958.1"/>
    </source>
</evidence>
<feature type="transmembrane region" description="Helical" evidence="1">
    <location>
        <begin position="27"/>
        <end position="44"/>
    </location>
</feature>
<dbReference type="Proteomes" id="UP000217182">
    <property type="component" value="Chromosome"/>
</dbReference>
<keyword evidence="1" id="KW-0812">Transmembrane</keyword>
<keyword evidence="3" id="KW-1185">Reference proteome</keyword>